<accession>A0A9X2V7Y0</accession>
<name>A0A9X2V7Y0_9BACT</name>
<evidence type="ECO:0000313" key="1">
    <source>
        <dbReference type="EMBL" id="MCS3711852.1"/>
    </source>
</evidence>
<gene>
    <name evidence="2" type="ORF">GGP45_003135</name>
    <name evidence="1" type="ORF">GGP61_003487</name>
</gene>
<dbReference type="EMBL" id="JANUAE010000019">
    <property type="protein sequence ID" value="MCS3711852.1"/>
    <property type="molecule type" value="Genomic_DNA"/>
</dbReference>
<reference evidence="2" key="1">
    <citation type="submission" date="2022-08" db="EMBL/GenBank/DDBJ databases">
        <title>Genomic Encyclopedia of Type Strains, Phase V (KMG-V): Genome sequencing to study the core and pangenomes of soil and plant-associated prokaryotes.</title>
        <authorList>
            <person name="Whitman W."/>
        </authorList>
    </citation>
    <scope>NUCLEOTIDE SEQUENCE</scope>
    <source>
        <strain evidence="2">SP3026</strain>
        <strain evidence="1">SP3049</strain>
    </source>
</reference>
<evidence type="ECO:0000313" key="2">
    <source>
        <dbReference type="EMBL" id="MCS4122768.1"/>
    </source>
</evidence>
<evidence type="ECO:0000313" key="3">
    <source>
        <dbReference type="Proteomes" id="UP001155144"/>
    </source>
</evidence>
<protein>
    <submittedName>
        <fullName evidence="2">Uncharacterized protein</fullName>
    </submittedName>
</protein>
<sequence>MPLTLISQAANDLIPSSLSNVTSKISIFLHVLHREILGPQITSKSWASRVVSFSMKSLRRS</sequence>
<dbReference type="Proteomes" id="UP001155144">
    <property type="component" value="Unassembled WGS sequence"/>
</dbReference>
<dbReference type="Proteomes" id="UP001155057">
    <property type="component" value="Unassembled WGS sequence"/>
</dbReference>
<comment type="caution">
    <text evidence="2">The sequence shown here is derived from an EMBL/GenBank/DDBJ whole genome shotgun (WGS) entry which is preliminary data.</text>
</comment>
<dbReference type="AlphaFoldDB" id="A0A9X2V7Y0"/>
<proteinExistence type="predicted"/>
<organism evidence="2 3">
    <name type="scientific">Salinibacter ruber</name>
    <dbReference type="NCBI Taxonomy" id="146919"/>
    <lineage>
        <taxon>Bacteria</taxon>
        <taxon>Pseudomonadati</taxon>
        <taxon>Rhodothermota</taxon>
        <taxon>Rhodothermia</taxon>
        <taxon>Rhodothermales</taxon>
        <taxon>Salinibacteraceae</taxon>
        <taxon>Salinibacter</taxon>
    </lineage>
</organism>
<dbReference type="EMBL" id="JANUBL010000009">
    <property type="protein sequence ID" value="MCS4122768.1"/>
    <property type="molecule type" value="Genomic_DNA"/>
</dbReference>